<evidence type="ECO:0000313" key="4">
    <source>
        <dbReference type="Proteomes" id="UP001500840"/>
    </source>
</evidence>
<proteinExistence type="predicted"/>
<evidence type="ECO:0000256" key="2">
    <source>
        <dbReference type="SAM" id="SignalP"/>
    </source>
</evidence>
<name>A0ABP8NS47_9BACT</name>
<protein>
    <recommendedName>
        <fullName evidence="5">DUF4476 domain-containing protein</fullName>
    </recommendedName>
</protein>
<reference evidence="4" key="1">
    <citation type="journal article" date="2019" name="Int. J. Syst. Evol. Microbiol.">
        <title>The Global Catalogue of Microorganisms (GCM) 10K type strain sequencing project: providing services to taxonomists for standard genome sequencing and annotation.</title>
        <authorList>
            <consortium name="The Broad Institute Genomics Platform"/>
            <consortium name="The Broad Institute Genome Sequencing Center for Infectious Disease"/>
            <person name="Wu L."/>
            <person name="Ma J."/>
        </authorList>
    </citation>
    <scope>NUCLEOTIDE SEQUENCE [LARGE SCALE GENOMIC DNA]</scope>
    <source>
        <strain evidence="4">JCM 17759</strain>
    </source>
</reference>
<feature type="chain" id="PRO_5045632607" description="DUF4476 domain-containing protein" evidence="2">
    <location>
        <begin position="25"/>
        <end position="296"/>
    </location>
</feature>
<comment type="caution">
    <text evidence="3">The sequence shown here is derived from an EMBL/GenBank/DDBJ whole genome shotgun (WGS) entry which is preliminary data.</text>
</comment>
<keyword evidence="2" id="KW-0732">Signal</keyword>
<dbReference type="EMBL" id="BAABGA010000120">
    <property type="protein sequence ID" value="GAA4471620.1"/>
    <property type="molecule type" value="Genomic_DNA"/>
</dbReference>
<gene>
    <name evidence="3" type="ORF">GCM10023156_66490</name>
</gene>
<sequence>MRCLQARRGAVAVAVLLLTVSLSSDDFVSADDSTVTVELFDAIDSEQVSVQFIALDANHANVLIENRTDRVLHLELPNAIAAVPVLAQLGFGGQQAGFGAQQGQGGQNGGGNQSVGGGFQQGAQPGGNAFGNNGLGNNLGGGNARQGNGFGMGFMRIAAQKTRKLVATTVCLEQGKPEPNAKVKYQMIRIEQYTQDERLVELCQQLALENVSQKVAQAVAWHYANGLSWEELAKLNRIESRYLGNIRMFRQQELNDAKAFVEALEKSSNESSQTLPESSLSQNLSVSQNSAVLIAR</sequence>
<accession>A0ABP8NS47</accession>
<evidence type="ECO:0008006" key="5">
    <source>
        <dbReference type="Google" id="ProtNLM"/>
    </source>
</evidence>
<dbReference type="Proteomes" id="UP001500840">
    <property type="component" value="Unassembled WGS sequence"/>
</dbReference>
<dbReference type="RefSeq" id="WP_345327949.1">
    <property type="nucleotide sequence ID" value="NZ_BAABGA010000120.1"/>
</dbReference>
<evidence type="ECO:0000256" key="1">
    <source>
        <dbReference type="SAM" id="MobiDB-lite"/>
    </source>
</evidence>
<feature type="signal peptide" evidence="2">
    <location>
        <begin position="1"/>
        <end position="24"/>
    </location>
</feature>
<keyword evidence="4" id="KW-1185">Reference proteome</keyword>
<organism evidence="3 4">
    <name type="scientific">Novipirellula rosea</name>
    <dbReference type="NCBI Taxonomy" id="1031540"/>
    <lineage>
        <taxon>Bacteria</taxon>
        <taxon>Pseudomonadati</taxon>
        <taxon>Planctomycetota</taxon>
        <taxon>Planctomycetia</taxon>
        <taxon>Pirellulales</taxon>
        <taxon>Pirellulaceae</taxon>
        <taxon>Novipirellula</taxon>
    </lineage>
</organism>
<feature type="region of interest" description="Disordered" evidence="1">
    <location>
        <begin position="100"/>
        <end position="134"/>
    </location>
</feature>
<evidence type="ECO:0000313" key="3">
    <source>
        <dbReference type="EMBL" id="GAA4471620.1"/>
    </source>
</evidence>